<organism evidence="1 2">
    <name type="scientific">Methylorubrum thiocyanatum</name>
    <dbReference type="NCBI Taxonomy" id="47958"/>
    <lineage>
        <taxon>Bacteria</taxon>
        <taxon>Pseudomonadati</taxon>
        <taxon>Pseudomonadota</taxon>
        <taxon>Alphaproteobacteria</taxon>
        <taxon>Hyphomicrobiales</taxon>
        <taxon>Methylobacteriaceae</taxon>
        <taxon>Methylorubrum</taxon>
    </lineage>
</organism>
<evidence type="ECO:0000313" key="1">
    <source>
        <dbReference type="EMBL" id="MBA8910977.1"/>
    </source>
</evidence>
<comment type="caution">
    <text evidence="1">The sequence shown here is derived from an EMBL/GenBank/DDBJ whole genome shotgun (WGS) entry which is preliminary data.</text>
</comment>
<dbReference type="AlphaFoldDB" id="A0AA40V8G0"/>
<protein>
    <submittedName>
        <fullName evidence="1">Uncharacterized protein</fullName>
    </submittedName>
</protein>
<keyword evidence="2" id="KW-1185">Reference proteome</keyword>
<sequence>MRLHCYQQGILDAWTPGCTVRILSEEERRRLCGPNLMELVCLQLALDAGGEVVVYERADDARRGA</sequence>
<accession>A0AA40V8G0</accession>
<gene>
    <name evidence="1" type="ORF">HNR51_000039</name>
</gene>
<reference evidence="1 2" key="1">
    <citation type="submission" date="2020-08" db="EMBL/GenBank/DDBJ databases">
        <title>Genomic Encyclopedia of Type Strains, Phase IV (KMG-IV): sequencing the most valuable type-strain genomes for metagenomic binning, comparative biology and taxonomic classification.</title>
        <authorList>
            <person name="Goeker M."/>
        </authorList>
    </citation>
    <scope>NUCLEOTIDE SEQUENCE [LARGE SCALE GENOMIC DNA]</scope>
    <source>
        <strain evidence="1 2">DSM 11490</strain>
    </source>
</reference>
<name>A0AA40V8G0_9HYPH</name>
<dbReference type="RefSeq" id="WP_182553633.1">
    <property type="nucleotide sequence ID" value="NZ_BPRF01000035.1"/>
</dbReference>
<dbReference type="Proteomes" id="UP000543554">
    <property type="component" value="Unassembled WGS sequence"/>
</dbReference>
<evidence type="ECO:0000313" key="2">
    <source>
        <dbReference type="Proteomes" id="UP000543554"/>
    </source>
</evidence>
<dbReference type="EMBL" id="JACJIB010000001">
    <property type="protein sequence ID" value="MBA8910977.1"/>
    <property type="molecule type" value="Genomic_DNA"/>
</dbReference>
<proteinExistence type="predicted"/>